<proteinExistence type="inferred from homology"/>
<feature type="domain" description="Thiamine pyrophosphate enzyme TPP-binding" evidence="5">
    <location>
        <begin position="381"/>
        <end position="526"/>
    </location>
</feature>
<dbReference type="GO" id="GO:0009099">
    <property type="term" value="P:L-valine biosynthetic process"/>
    <property type="evidence" value="ECO:0007669"/>
    <property type="project" value="TreeGrafter"/>
</dbReference>
<dbReference type="EMBL" id="SHKV01000001">
    <property type="protein sequence ID" value="RZU30990.1"/>
    <property type="molecule type" value="Genomic_DNA"/>
</dbReference>
<reference evidence="7 8" key="1">
    <citation type="submission" date="2019-02" db="EMBL/GenBank/DDBJ databases">
        <title>Sequencing the genomes of 1000 actinobacteria strains.</title>
        <authorList>
            <person name="Klenk H.-P."/>
        </authorList>
    </citation>
    <scope>NUCLEOTIDE SEQUENCE [LARGE SCALE GENOMIC DNA]</scope>
    <source>
        <strain evidence="7 8">DSM 44509</strain>
    </source>
</reference>
<dbReference type="InterPro" id="IPR011766">
    <property type="entry name" value="TPP_enzyme_TPP-bd"/>
</dbReference>
<evidence type="ECO:0000256" key="1">
    <source>
        <dbReference type="ARBA" id="ARBA00007812"/>
    </source>
</evidence>
<dbReference type="Proteomes" id="UP000292507">
    <property type="component" value="Unassembled WGS sequence"/>
</dbReference>
<organism evidence="7 8">
    <name type="scientific">Blastococcus saxobsidens</name>
    <dbReference type="NCBI Taxonomy" id="138336"/>
    <lineage>
        <taxon>Bacteria</taxon>
        <taxon>Bacillati</taxon>
        <taxon>Actinomycetota</taxon>
        <taxon>Actinomycetes</taxon>
        <taxon>Geodermatophilales</taxon>
        <taxon>Geodermatophilaceae</taxon>
        <taxon>Blastococcus</taxon>
    </lineage>
</organism>
<dbReference type="Gene3D" id="3.40.50.1220">
    <property type="entry name" value="TPP-binding domain"/>
    <property type="match status" value="1"/>
</dbReference>
<feature type="domain" description="Thiamine pyrophosphate enzyme N-terminal TPP-binding" evidence="6">
    <location>
        <begin position="6"/>
        <end position="109"/>
    </location>
</feature>
<dbReference type="InterPro" id="IPR012001">
    <property type="entry name" value="Thiamin_PyroP_enz_TPP-bd_dom"/>
</dbReference>
<dbReference type="RefSeq" id="WP_104528595.1">
    <property type="nucleotide sequence ID" value="NZ_POQT01000015.1"/>
</dbReference>
<dbReference type="CDD" id="cd07035">
    <property type="entry name" value="TPP_PYR_POX_like"/>
    <property type="match status" value="1"/>
</dbReference>
<dbReference type="InterPro" id="IPR029035">
    <property type="entry name" value="DHS-like_NAD/FAD-binding_dom"/>
</dbReference>
<dbReference type="AlphaFoldDB" id="A0A4Q7Y2G0"/>
<feature type="domain" description="Thiamine pyrophosphate enzyme central" evidence="4">
    <location>
        <begin position="199"/>
        <end position="322"/>
    </location>
</feature>
<dbReference type="GO" id="GO:0030976">
    <property type="term" value="F:thiamine pyrophosphate binding"/>
    <property type="evidence" value="ECO:0007669"/>
    <property type="project" value="InterPro"/>
</dbReference>
<dbReference type="InterPro" id="IPR029061">
    <property type="entry name" value="THDP-binding"/>
</dbReference>
<name>A0A4Q7Y2G0_9ACTN</name>
<dbReference type="PANTHER" id="PTHR18968:SF129">
    <property type="entry name" value="ACETOLACTATE SYNTHASE"/>
    <property type="match status" value="1"/>
</dbReference>
<dbReference type="InterPro" id="IPR012000">
    <property type="entry name" value="Thiamin_PyroP_enz_cen_dom"/>
</dbReference>
<dbReference type="Pfam" id="PF00205">
    <property type="entry name" value="TPP_enzyme_M"/>
    <property type="match status" value="1"/>
</dbReference>
<protein>
    <submittedName>
        <fullName evidence="7">Acetolactate synthase-1/2/3 large subunit</fullName>
    </submittedName>
</protein>
<dbReference type="Pfam" id="PF02775">
    <property type="entry name" value="TPP_enzyme_C"/>
    <property type="match status" value="1"/>
</dbReference>
<accession>A0A4Q7Y2G0</accession>
<gene>
    <name evidence="7" type="ORF">BKA19_0627</name>
</gene>
<dbReference type="GO" id="GO:0009097">
    <property type="term" value="P:isoleucine biosynthetic process"/>
    <property type="evidence" value="ECO:0007669"/>
    <property type="project" value="TreeGrafter"/>
</dbReference>
<evidence type="ECO:0000259" key="6">
    <source>
        <dbReference type="Pfam" id="PF02776"/>
    </source>
</evidence>
<sequence length="538" mass="57162">MSEAQNTAEVMAESLVAAGVSSIFAYPGDPIIEFMEKSRARGIDVVLARREGTAAFMAEGYAMATGGLGVCLSTLGPGSTAMLNGVAAAYLDRVPMLAISGQIESAREQFFTHQVIDHKLLYSPVTKWAGKIEASAVATTMRKAISLATAERPGPVHLTIGGDTSKLPATDANFVMPPTSSSVSAVRVHRAEGGQDPMALLKGARRPVVLAGIGAVRNQSTEALVRFAESTSVPVVVAPMAKGVFPEDHPLFAGVLDMACNQVLWDFLGAADLIVTVGFDAVELIKPWTAKAAVLHIDMTPNTDQIYASQCECIGDISGILDWLTDDWSGEPRWDEGDVRKHREALRAAYYEGRVDGVMNPTDVVDAVREAAPRNTLATCDVGSHKLLVGQGWQTYEPRSMLMTNGLSSMGFGVPAAIAAKIADPSRPVVAMIGDGGFAMTATEVRLAAAMGLPVAFVVFVDGSLNRIELKQMVQGYESTATRIEDMDLVAVAEAMDCDGVRADSRAELDKALNGIGNLTRPLVVEARISPSQYESQF</sequence>
<dbReference type="GO" id="GO:0000287">
    <property type="term" value="F:magnesium ion binding"/>
    <property type="evidence" value="ECO:0007669"/>
    <property type="project" value="InterPro"/>
</dbReference>
<dbReference type="GO" id="GO:0005948">
    <property type="term" value="C:acetolactate synthase complex"/>
    <property type="evidence" value="ECO:0007669"/>
    <property type="project" value="TreeGrafter"/>
</dbReference>
<evidence type="ECO:0000259" key="5">
    <source>
        <dbReference type="Pfam" id="PF02775"/>
    </source>
</evidence>
<dbReference type="OrthoDB" id="4494979at2"/>
<dbReference type="InterPro" id="IPR045229">
    <property type="entry name" value="TPP_enz"/>
</dbReference>
<dbReference type="PROSITE" id="PS00187">
    <property type="entry name" value="TPP_ENZYMES"/>
    <property type="match status" value="1"/>
</dbReference>
<evidence type="ECO:0000256" key="2">
    <source>
        <dbReference type="ARBA" id="ARBA00023052"/>
    </source>
</evidence>
<evidence type="ECO:0000313" key="8">
    <source>
        <dbReference type="Proteomes" id="UP000292507"/>
    </source>
</evidence>
<keyword evidence="2 3" id="KW-0786">Thiamine pyrophosphate</keyword>
<dbReference type="PANTHER" id="PTHR18968">
    <property type="entry name" value="THIAMINE PYROPHOSPHATE ENZYMES"/>
    <property type="match status" value="1"/>
</dbReference>
<keyword evidence="8" id="KW-1185">Reference proteome</keyword>
<dbReference type="Gene3D" id="3.40.50.970">
    <property type="match status" value="2"/>
</dbReference>
<evidence type="ECO:0000313" key="7">
    <source>
        <dbReference type="EMBL" id="RZU30990.1"/>
    </source>
</evidence>
<comment type="similarity">
    <text evidence="1 3">Belongs to the TPP enzyme family.</text>
</comment>
<dbReference type="SUPFAM" id="SSF52467">
    <property type="entry name" value="DHS-like NAD/FAD-binding domain"/>
    <property type="match status" value="1"/>
</dbReference>
<comment type="caution">
    <text evidence="7">The sequence shown here is derived from an EMBL/GenBank/DDBJ whole genome shotgun (WGS) entry which is preliminary data.</text>
</comment>
<dbReference type="Pfam" id="PF02776">
    <property type="entry name" value="TPP_enzyme_N"/>
    <property type="match status" value="1"/>
</dbReference>
<dbReference type="GO" id="GO:0003984">
    <property type="term" value="F:acetolactate synthase activity"/>
    <property type="evidence" value="ECO:0007669"/>
    <property type="project" value="TreeGrafter"/>
</dbReference>
<evidence type="ECO:0000256" key="3">
    <source>
        <dbReference type="RuleBase" id="RU362132"/>
    </source>
</evidence>
<dbReference type="SUPFAM" id="SSF52518">
    <property type="entry name" value="Thiamin diphosphate-binding fold (THDP-binding)"/>
    <property type="match status" value="2"/>
</dbReference>
<dbReference type="InterPro" id="IPR000399">
    <property type="entry name" value="TPP-bd_CS"/>
</dbReference>
<evidence type="ECO:0000259" key="4">
    <source>
        <dbReference type="Pfam" id="PF00205"/>
    </source>
</evidence>
<dbReference type="GO" id="GO:0050660">
    <property type="term" value="F:flavin adenine dinucleotide binding"/>
    <property type="evidence" value="ECO:0007669"/>
    <property type="project" value="TreeGrafter"/>
</dbReference>